<dbReference type="NCBIfam" id="TIGR03142">
    <property type="entry name" value="cytochro_ccmI"/>
    <property type="match status" value="1"/>
</dbReference>
<evidence type="ECO:0000256" key="3">
    <source>
        <dbReference type="SAM" id="MobiDB-lite"/>
    </source>
</evidence>
<dbReference type="AlphaFoldDB" id="D8JVQ4"/>
<dbReference type="PANTHER" id="PTHR47870:SF4">
    <property type="entry name" value="CYTOCHROME C-TYPE BIOGENESIS PROTEIN CYCH"/>
    <property type="match status" value="1"/>
</dbReference>
<evidence type="ECO:0000313" key="5">
    <source>
        <dbReference type="EMBL" id="ADJ22943.1"/>
    </source>
</evidence>
<comment type="subcellular location">
    <subcellularLocation>
        <location evidence="1">Cell envelope</location>
    </subcellularLocation>
</comment>
<proteinExistence type="predicted"/>
<dbReference type="STRING" id="582899.Hden_1129"/>
<dbReference type="GO" id="GO:0017004">
    <property type="term" value="P:cytochrome complex assembly"/>
    <property type="evidence" value="ECO:0007669"/>
    <property type="project" value="UniProtKB-KW"/>
</dbReference>
<evidence type="ECO:0000256" key="2">
    <source>
        <dbReference type="ARBA" id="ARBA00022748"/>
    </source>
</evidence>
<dbReference type="GO" id="GO:0005886">
    <property type="term" value="C:plasma membrane"/>
    <property type="evidence" value="ECO:0007669"/>
    <property type="project" value="TreeGrafter"/>
</dbReference>
<keyword evidence="2" id="KW-0201">Cytochrome c-type biogenesis</keyword>
<dbReference type="OrthoDB" id="9815847at2"/>
<dbReference type="InterPro" id="IPR017560">
    <property type="entry name" value="Cyt_c_biogenesis_CcmI"/>
</dbReference>
<keyword evidence="6" id="KW-1185">Reference proteome</keyword>
<protein>
    <submittedName>
        <fullName evidence="5">Cytochrome c-type biogenesis protein CcmI</fullName>
    </submittedName>
</protein>
<dbReference type="InterPro" id="IPR011990">
    <property type="entry name" value="TPR-like_helical_dom_sf"/>
</dbReference>
<dbReference type="Proteomes" id="UP000002033">
    <property type="component" value="Chromosome"/>
</dbReference>
<feature type="transmembrane region" description="Helical" evidence="4">
    <location>
        <begin position="98"/>
        <end position="121"/>
    </location>
</feature>
<dbReference type="SUPFAM" id="SSF48452">
    <property type="entry name" value="TPR-like"/>
    <property type="match status" value="1"/>
</dbReference>
<sequence>MVFWILVACLVAVVTLVITRPLLRASPKTVEDPDAVTAAADIAVYKDQLKEVAADEASGTLASEEAESARSEIARRLLRSTADKDRIDTAELPKRASFAAYASILTSIALPIVSLGLYLAYGAPGMPGDPLSTRLAQRENSNNPNDLVAKVEERLRAHPEDGTGWGVIAPVYYAMGRYADAANAYANAIRIVGESPDRLQGFANARIRLENGVIPEDARKTLERLLVIAPERKEPRIWLALAKEQDGKLAEAAADYRKLIEEAPTDAPWRQMLEARLANLTSADGKPPSVLALPKKDAGDTSMPRPPEGSPSAVMSMTPEQRQAFITQMVDGLAARLKTDGTDAAGWLKLIRAYQVLGRQDDAVKALSDARTNLKNDQVGLARVDDLARELGLGG</sequence>
<dbReference type="SMART" id="SM00028">
    <property type="entry name" value="TPR"/>
    <property type="match status" value="3"/>
</dbReference>
<dbReference type="InterPro" id="IPR051263">
    <property type="entry name" value="C-type_cytochrome_biogenesis"/>
</dbReference>
<keyword evidence="4" id="KW-1133">Transmembrane helix</keyword>
<dbReference type="eggNOG" id="COG4235">
    <property type="taxonomic scope" value="Bacteria"/>
</dbReference>
<evidence type="ECO:0000313" key="6">
    <source>
        <dbReference type="Proteomes" id="UP000002033"/>
    </source>
</evidence>
<gene>
    <name evidence="5" type="ordered locus">Hden_1129</name>
</gene>
<accession>D8JVQ4</accession>
<name>D8JVQ4_HYPDA</name>
<dbReference type="HOGENOM" id="CLU_036074_4_1_5"/>
<evidence type="ECO:0000256" key="4">
    <source>
        <dbReference type="SAM" id="Phobius"/>
    </source>
</evidence>
<reference evidence="6" key="1">
    <citation type="journal article" date="2011" name="J. Bacteriol.">
        <title>Genome sequences of eight morphologically diverse alphaproteobacteria.</title>
        <authorList>
            <consortium name="US DOE Joint Genome Institute"/>
            <person name="Brown P.J."/>
            <person name="Kysela D.T."/>
            <person name="Buechlein A."/>
            <person name="Hemmerich C."/>
            <person name="Brun Y.V."/>
        </authorList>
    </citation>
    <scope>NUCLEOTIDE SEQUENCE [LARGE SCALE GENOMIC DNA]</scope>
    <source>
        <strain evidence="6">ATCC 51888 / DSM 1869 / NCIB 11706 / TK 0415</strain>
    </source>
</reference>
<feature type="region of interest" description="Disordered" evidence="3">
    <location>
        <begin position="284"/>
        <end position="315"/>
    </location>
</feature>
<dbReference type="Pfam" id="PF13174">
    <property type="entry name" value="TPR_6"/>
    <property type="match status" value="1"/>
</dbReference>
<evidence type="ECO:0000256" key="1">
    <source>
        <dbReference type="ARBA" id="ARBA00004196"/>
    </source>
</evidence>
<dbReference type="GO" id="GO:0030313">
    <property type="term" value="C:cell envelope"/>
    <property type="evidence" value="ECO:0007669"/>
    <property type="project" value="UniProtKB-SubCell"/>
</dbReference>
<dbReference type="RefSeq" id="WP_013215158.1">
    <property type="nucleotide sequence ID" value="NC_014313.1"/>
</dbReference>
<organism evidence="5 6">
    <name type="scientific">Hyphomicrobium denitrificans (strain ATCC 51888 / DSM 1869 / NCIMB 11706 / TK 0415)</name>
    <dbReference type="NCBI Taxonomy" id="582899"/>
    <lineage>
        <taxon>Bacteria</taxon>
        <taxon>Pseudomonadati</taxon>
        <taxon>Pseudomonadota</taxon>
        <taxon>Alphaproteobacteria</taxon>
        <taxon>Hyphomicrobiales</taxon>
        <taxon>Hyphomicrobiaceae</taxon>
        <taxon>Hyphomicrobium</taxon>
    </lineage>
</organism>
<dbReference type="PANTHER" id="PTHR47870">
    <property type="entry name" value="CYTOCHROME C-TYPE BIOGENESIS PROTEIN CCMH"/>
    <property type="match status" value="1"/>
</dbReference>
<dbReference type="InterPro" id="IPR019734">
    <property type="entry name" value="TPR_rpt"/>
</dbReference>
<dbReference type="Gene3D" id="1.25.40.10">
    <property type="entry name" value="Tetratricopeptide repeat domain"/>
    <property type="match status" value="1"/>
</dbReference>
<keyword evidence="4" id="KW-0812">Transmembrane</keyword>
<dbReference type="KEGG" id="hdn:Hden_1129"/>
<dbReference type="EMBL" id="CP002083">
    <property type="protein sequence ID" value="ADJ22943.1"/>
    <property type="molecule type" value="Genomic_DNA"/>
</dbReference>
<keyword evidence="4" id="KW-0472">Membrane</keyword>